<feature type="chain" id="PRO_5008581580" description="WSC domain-containing protein" evidence="7">
    <location>
        <begin position="20"/>
        <end position="853"/>
    </location>
</feature>
<proteinExistence type="predicted"/>
<sequence length="853" mass="97166">MLIIFLVWFKALGLFLVDAGQPKQLGCYKDFPSRKLSGHYFRDANLTTSKCFNACRKKHFTYAAITCVNMLECYCGNNPRLLKELTAFKECDTKCKDGNKACGGNYRNSVYLLNDDCYQGEVRNLFHEYVYLGCYKDSIDARKLKGYNYTDSNLLPETCIRACQKHEYLFAGLQDKKYCFCGNSQPLLRDKIPDKNCNLTCKGHFNEHKCGGRLLNTIYAVGKCKNSNEDKAKPSISKEELFLGCFKADFRKKDVNYKITNRTIGYCFKECKSRGYMYAWIQTGSTCMCSNRFLEASLKVNENECNEVCFGGVAICGGVDRVSIYNMQINCEEVNAVKGFIYMGCFIDKPKRVLNGYYTSGKMTPEKCIKICQENKFMLAGVQTGNDCWCGNTEQGLTDRRPETECKSKCTGGGSDKCGGWLRNSVYAASSCIKAKYYNNKVYHLGCYKYDKILIRYSYKNANMNTADCISKCQEKNFQYAYVTNGERCFCSDEEKVLKNRVSDAECKSKCKTENWICGGKNKVSLFIVKGCDIVDFNQEQALHLGCFEDYIPQRPILKGYSFQDFNLTKSNCFKECQKRGFLYAGLQNGELCSCGRHYDSLPRSVPGEKCNTNCTGDPNTYCGGYMRNDIYVLRKCFPVISKDKETIPLGCYKNKDSSILAGYSFTDKKMTINTCTNMCRAKVFLFAGLQSRTKCLCWNDQSVFQSHVNKNRCHMECAGKRTEICGGIETYNLYSIAECKQVEKIKEVSYIGCFNDTQAINLKGHYFIKSNLTHEQCIDTCQNLRFIYASIKEGIMCVCGNNPAALKERVDNKHCKTKWGEFSNKFSVKNLIISLYVVGNCIEERKSMEIDY</sequence>
<evidence type="ECO:0000256" key="6">
    <source>
        <dbReference type="ARBA" id="ARBA00023180"/>
    </source>
</evidence>
<name>A0A1B6DWQ1_9HEMI</name>
<reference evidence="9" key="1">
    <citation type="submission" date="2015-12" db="EMBL/GenBank/DDBJ databases">
        <title>De novo transcriptome assembly of four potential Pierce s Disease insect vectors from Arizona vineyards.</title>
        <authorList>
            <person name="Tassone E.E."/>
        </authorList>
    </citation>
    <scope>NUCLEOTIDE SEQUENCE</scope>
</reference>
<dbReference type="GO" id="GO:0005886">
    <property type="term" value="C:plasma membrane"/>
    <property type="evidence" value="ECO:0007669"/>
    <property type="project" value="TreeGrafter"/>
</dbReference>
<evidence type="ECO:0000259" key="8">
    <source>
        <dbReference type="PROSITE" id="PS51212"/>
    </source>
</evidence>
<gene>
    <name evidence="9" type="ORF">g.3459</name>
</gene>
<dbReference type="PROSITE" id="PS51212">
    <property type="entry name" value="WSC"/>
    <property type="match status" value="7"/>
</dbReference>
<dbReference type="PANTHER" id="PTHR24269:SF16">
    <property type="entry name" value="PROTEIN SLG1"/>
    <property type="match status" value="1"/>
</dbReference>
<feature type="domain" description="WSC" evidence="8">
    <location>
        <begin position="646"/>
        <end position="738"/>
    </location>
</feature>
<feature type="domain" description="WSC" evidence="8">
    <location>
        <begin position="541"/>
        <end position="635"/>
    </location>
</feature>
<feature type="domain" description="WSC" evidence="8">
    <location>
        <begin position="128"/>
        <end position="222"/>
    </location>
</feature>
<dbReference type="SMART" id="SM00321">
    <property type="entry name" value="WSC"/>
    <property type="match status" value="8"/>
</dbReference>
<evidence type="ECO:0000256" key="5">
    <source>
        <dbReference type="ARBA" id="ARBA00023136"/>
    </source>
</evidence>
<feature type="domain" description="WSC" evidence="8">
    <location>
        <begin position="339"/>
        <end position="430"/>
    </location>
</feature>
<dbReference type="PANTHER" id="PTHR24269">
    <property type="entry name" value="KREMEN PROTEIN"/>
    <property type="match status" value="1"/>
</dbReference>
<keyword evidence="6" id="KW-0325">Glycoprotein</keyword>
<keyword evidence="5" id="KW-0472">Membrane</keyword>
<keyword evidence="4" id="KW-1133">Transmembrane helix</keyword>
<dbReference type="InterPro" id="IPR051836">
    <property type="entry name" value="Kremen_rcpt"/>
</dbReference>
<feature type="signal peptide" evidence="7">
    <location>
        <begin position="1"/>
        <end position="19"/>
    </location>
</feature>
<protein>
    <recommendedName>
        <fullName evidence="8">WSC domain-containing protein</fullName>
    </recommendedName>
</protein>
<keyword evidence="3 7" id="KW-0732">Signal</keyword>
<evidence type="ECO:0000256" key="4">
    <source>
        <dbReference type="ARBA" id="ARBA00022989"/>
    </source>
</evidence>
<dbReference type="AlphaFoldDB" id="A0A1B6DWQ1"/>
<dbReference type="Pfam" id="PF01822">
    <property type="entry name" value="WSC"/>
    <property type="match status" value="8"/>
</dbReference>
<feature type="domain" description="WSC" evidence="8">
    <location>
        <begin position="239"/>
        <end position="328"/>
    </location>
</feature>
<dbReference type="InterPro" id="IPR002889">
    <property type="entry name" value="WSC_carb-bd"/>
</dbReference>
<evidence type="ECO:0000256" key="7">
    <source>
        <dbReference type="SAM" id="SignalP"/>
    </source>
</evidence>
<organism evidence="9">
    <name type="scientific">Clastoptera arizonana</name>
    <name type="common">Arizona spittle bug</name>
    <dbReference type="NCBI Taxonomy" id="38151"/>
    <lineage>
        <taxon>Eukaryota</taxon>
        <taxon>Metazoa</taxon>
        <taxon>Ecdysozoa</taxon>
        <taxon>Arthropoda</taxon>
        <taxon>Hexapoda</taxon>
        <taxon>Insecta</taxon>
        <taxon>Pterygota</taxon>
        <taxon>Neoptera</taxon>
        <taxon>Paraneoptera</taxon>
        <taxon>Hemiptera</taxon>
        <taxon>Auchenorrhyncha</taxon>
        <taxon>Cercopoidea</taxon>
        <taxon>Clastopteridae</taxon>
        <taxon>Clastoptera</taxon>
    </lineage>
</organism>
<accession>A0A1B6DWQ1</accession>
<keyword evidence="2" id="KW-0812">Transmembrane</keyword>
<feature type="domain" description="WSC" evidence="8">
    <location>
        <begin position="21"/>
        <end position="114"/>
    </location>
</feature>
<evidence type="ECO:0000256" key="2">
    <source>
        <dbReference type="ARBA" id="ARBA00022692"/>
    </source>
</evidence>
<dbReference type="EMBL" id="GEDC01007208">
    <property type="protein sequence ID" value="JAS30090.1"/>
    <property type="molecule type" value="Transcribed_RNA"/>
</dbReference>
<evidence type="ECO:0000256" key="3">
    <source>
        <dbReference type="ARBA" id="ARBA00022729"/>
    </source>
</evidence>
<evidence type="ECO:0000313" key="9">
    <source>
        <dbReference type="EMBL" id="JAS30090.1"/>
    </source>
</evidence>
<evidence type="ECO:0000256" key="1">
    <source>
        <dbReference type="ARBA" id="ARBA00004167"/>
    </source>
</evidence>
<comment type="subcellular location">
    <subcellularLocation>
        <location evidence="1">Membrane</location>
        <topology evidence="1">Single-pass membrane protein</topology>
    </subcellularLocation>
</comment>
<feature type="domain" description="WSC" evidence="8">
    <location>
        <begin position="441"/>
        <end position="530"/>
    </location>
</feature>